<evidence type="ECO:0000313" key="2">
    <source>
        <dbReference type="EnsemblPlants" id="LPERR03G27030.1"/>
    </source>
</evidence>
<dbReference type="InterPro" id="IPR017451">
    <property type="entry name" value="F-box-assoc_interact_dom"/>
</dbReference>
<keyword evidence="3" id="KW-1185">Reference proteome</keyword>
<accession>A0A0D9VYD8</accession>
<organism evidence="2 3">
    <name type="scientific">Leersia perrieri</name>
    <dbReference type="NCBI Taxonomy" id="77586"/>
    <lineage>
        <taxon>Eukaryota</taxon>
        <taxon>Viridiplantae</taxon>
        <taxon>Streptophyta</taxon>
        <taxon>Embryophyta</taxon>
        <taxon>Tracheophyta</taxon>
        <taxon>Spermatophyta</taxon>
        <taxon>Magnoliopsida</taxon>
        <taxon>Liliopsida</taxon>
        <taxon>Poales</taxon>
        <taxon>Poaceae</taxon>
        <taxon>BOP clade</taxon>
        <taxon>Oryzoideae</taxon>
        <taxon>Oryzeae</taxon>
        <taxon>Oryzinae</taxon>
        <taxon>Leersia</taxon>
    </lineage>
</organism>
<reference evidence="3" key="2">
    <citation type="submission" date="2013-12" db="EMBL/GenBank/DDBJ databases">
        <authorList>
            <person name="Yu Y."/>
            <person name="Lee S."/>
            <person name="de Baynast K."/>
            <person name="Wissotski M."/>
            <person name="Liu L."/>
            <person name="Talag J."/>
            <person name="Goicoechea J."/>
            <person name="Angelova A."/>
            <person name="Jetty R."/>
            <person name="Kudrna D."/>
            <person name="Golser W."/>
            <person name="Rivera L."/>
            <person name="Zhang J."/>
            <person name="Wing R."/>
        </authorList>
    </citation>
    <scope>NUCLEOTIDE SEQUENCE</scope>
</reference>
<dbReference type="InterPro" id="IPR036047">
    <property type="entry name" value="F-box-like_dom_sf"/>
</dbReference>
<reference evidence="2 3" key="1">
    <citation type="submission" date="2012-08" db="EMBL/GenBank/DDBJ databases">
        <title>Oryza genome evolution.</title>
        <authorList>
            <person name="Wing R.A."/>
        </authorList>
    </citation>
    <scope>NUCLEOTIDE SEQUENCE</scope>
</reference>
<feature type="domain" description="F-box" evidence="1">
    <location>
        <begin position="17"/>
        <end position="63"/>
    </location>
</feature>
<proteinExistence type="predicted"/>
<dbReference type="InterPro" id="IPR050796">
    <property type="entry name" value="SCF_F-box_component"/>
</dbReference>
<dbReference type="Pfam" id="PF08268">
    <property type="entry name" value="FBA_3"/>
    <property type="match status" value="1"/>
</dbReference>
<dbReference type="Gramene" id="LPERR03G27030.1">
    <property type="protein sequence ID" value="LPERR03G27030.1"/>
    <property type="gene ID" value="LPERR03G27030"/>
</dbReference>
<dbReference type="InterPro" id="IPR013187">
    <property type="entry name" value="F-box-assoc_dom_typ3"/>
</dbReference>
<dbReference type="SMART" id="SM00256">
    <property type="entry name" value="FBOX"/>
    <property type="match status" value="1"/>
</dbReference>
<dbReference type="PROSITE" id="PS50181">
    <property type="entry name" value="FBOX"/>
    <property type="match status" value="1"/>
</dbReference>
<name>A0A0D9VYD8_9ORYZ</name>
<dbReference type="AlphaFoldDB" id="A0A0D9VYD8"/>
<dbReference type="STRING" id="77586.A0A0D9VYD8"/>
<dbReference type="SUPFAM" id="SSF81383">
    <property type="entry name" value="F-box domain"/>
    <property type="match status" value="1"/>
</dbReference>
<dbReference type="HOGENOM" id="CLU_034248_3_1_1"/>
<sequence>MGVKTMSKKRKRTAPAVVTAPELPEEIIVEILARLPVKSLLRFKSVSRGWQAIISGPSFIRTHLRCSASRREHDPSILITPNILLEQLPEDFEDGYWPANFNTHISFYQWDWQRGAPLARAKLMDARDFPAGEFCSISFFAHCDGLVLTPTDSKLYLFNPATRDAITLPDGHRSHNTHDAAGLGLDPVTGKYKVVQAFYRSMDPIRMGMEVFTVGGTCWREAATDPPYPITIGTTAVSVRGCYLFWCMDRERYPDAPCGLLRFSLRDEAFRVTVLPDSLDPAPGKVLPIELHGELCIFHVKEAVMVYTLSINNDDPDDSQWDLRYILSVDGMCVPMGLPNGGILLWGSRTIHRYEFSTEKLTPVCELDRIRYQGGRPAGWKNLYTFTLLPYTESLVRITAQ</sequence>
<reference evidence="2" key="3">
    <citation type="submission" date="2015-04" db="UniProtKB">
        <authorList>
            <consortium name="EnsemblPlants"/>
        </authorList>
    </citation>
    <scope>IDENTIFICATION</scope>
</reference>
<dbReference type="Gene3D" id="1.20.1280.50">
    <property type="match status" value="1"/>
</dbReference>
<protein>
    <recommendedName>
        <fullName evidence="1">F-box domain-containing protein</fullName>
    </recommendedName>
</protein>
<evidence type="ECO:0000259" key="1">
    <source>
        <dbReference type="PROSITE" id="PS50181"/>
    </source>
</evidence>
<dbReference type="eggNOG" id="ENOG502S2YF">
    <property type="taxonomic scope" value="Eukaryota"/>
</dbReference>
<dbReference type="NCBIfam" id="TIGR01640">
    <property type="entry name" value="F_box_assoc_1"/>
    <property type="match status" value="1"/>
</dbReference>
<evidence type="ECO:0000313" key="3">
    <source>
        <dbReference type="Proteomes" id="UP000032180"/>
    </source>
</evidence>
<dbReference type="PANTHER" id="PTHR31672">
    <property type="entry name" value="BNACNNG10540D PROTEIN"/>
    <property type="match status" value="1"/>
</dbReference>
<dbReference type="PANTHER" id="PTHR31672:SF13">
    <property type="entry name" value="F-BOX PROTEIN CPR30-LIKE"/>
    <property type="match status" value="1"/>
</dbReference>
<dbReference type="Proteomes" id="UP000032180">
    <property type="component" value="Chromosome 3"/>
</dbReference>
<dbReference type="Pfam" id="PF00646">
    <property type="entry name" value="F-box"/>
    <property type="match status" value="1"/>
</dbReference>
<dbReference type="InterPro" id="IPR001810">
    <property type="entry name" value="F-box_dom"/>
</dbReference>
<dbReference type="EnsemblPlants" id="LPERR03G27030.1">
    <property type="protein sequence ID" value="LPERR03G27030.1"/>
    <property type="gene ID" value="LPERR03G27030"/>
</dbReference>
<dbReference type="CDD" id="cd22157">
    <property type="entry name" value="F-box_AtFBW1-like"/>
    <property type="match status" value="1"/>
</dbReference>